<dbReference type="AlphaFoldDB" id="F7ZK08"/>
<dbReference type="Proteomes" id="UP000001353">
    <property type="component" value="Chromosome"/>
</dbReference>
<dbReference type="RefSeq" id="WP_013960572.1">
    <property type="nucleotide sequence ID" value="NC_015730.1"/>
</dbReference>
<dbReference type="SMART" id="SM00710">
    <property type="entry name" value="PbH1"/>
    <property type="match status" value="9"/>
</dbReference>
<dbReference type="HOGENOM" id="CLU_670621_0_0_5"/>
<feature type="domain" description="Right handed beta helix" evidence="2">
    <location>
        <begin position="164"/>
        <end position="335"/>
    </location>
</feature>
<sequence>MKRVKMSAIFKSGRHLIFPLLALAASFASPVQASNQASNQAGGWCVGALEMLANKGLSTPAMAQHLLALQSVPVIEENPDRLVFVSYRAARGGDGSQARPLQQLQVALNNARPGDKIVVQPGNYRPVVMRTSGTPSAPIIIAAQTDGAERAVIDGTGRETRGLIEIRGASHITVSGFRLQNAARDGIFVEGTDEGERDIRILNNDIDTTGNSAIYVGGIVMRYVTKVDEYRLFDVLIQGNRMTNTNFPKGVNEAISLGGGVDGFVIRNNYIFDTRQYGIDAKAGAINGSITDNVMHGIDRHGIYIDSGSRTVANIDVRRNAVFGVQNGIVLARESGRDPLHPNLDRIQVVDNLVFDSNGFGIMVYRHKDDAGIGKFSNITIAENCICGVKRDAVRLGGIGDFAQDVKVERNIILSSGGDVWNKIGAEVQDNGVLQPALNCPS</sequence>
<dbReference type="InterPro" id="IPR011050">
    <property type="entry name" value="Pectin_lyase_fold/virulence"/>
</dbReference>
<dbReference type="Gene3D" id="2.160.20.10">
    <property type="entry name" value="Single-stranded right-handed beta-helix, Pectin lyase-like"/>
    <property type="match status" value="1"/>
</dbReference>
<evidence type="ECO:0000313" key="4">
    <source>
        <dbReference type="Proteomes" id="UP000001353"/>
    </source>
</evidence>
<evidence type="ECO:0000313" key="3">
    <source>
        <dbReference type="EMBL" id="AEI92631.1"/>
    </source>
</evidence>
<organism evidence="3 4">
    <name type="scientific">Roseobacter litoralis (strain ATCC 49566 / DSM 6996 / JCM 21268 / NBRC 15278 / OCh 149)</name>
    <dbReference type="NCBI Taxonomy" id="391595"/>
    <lineage>
        <taxon>Bacteria</taxon>
        <taxon>Pseudomonadati</taxon>
        <taxon>Pseudomonadota</taxon>
        <taxon>Alphaproteobacteria</taxon>
        <taxon>Rhodobacterales</taxon>
        <taxon>Roseobacteraceae</taxon>
        <taxon>Roseobacter</taxon>
    </lineage>
</organism>
<accession>F7ZK08</accession>
<dbReference type="InterPro" id="IPR039448">
    <property type="entry name" value="Beta_helix"/>
</dbReference>
<dbReference type="SUPFAM" id="SSF51126">
    <property type="entry name" value="Pectin lyase-like"/>
    <property type="match status" value="1"/>
</dbReference>
<feature type="signal peptide" evidence="1">
    <location>
        <begin position="1"/>
        <end position="33"/>
    </location>
</feature>
<evidence type="ECO:0000259" key="2">
    <source>
        <dbReference type="Pfam" id="PF13229"/>
    </source>
</evidence>
<keyword evidence="1" id="KW-0732">Signal</keyword>
<proteinExistence type="predicted"/>
<feature type="chain" id="PRO_5003367392" description="Right handed beta helix domain-containing protein" evidence="1">
    <location>
        <begin position="34"/>
        <end position="442"/>
    </location>
</feature>
<evidence type="ECO:0000256" key="1">
    <source>
        <dbReference type="SAM" id="SignalP"/>
    </source>
</evidence>
<gene>
    <name evidence="3" type="ordered locus">RLO149_c006030</name>
</gene>
<dbReference type="Pfam" id="PF13229">
    <property type="entry name" value="Beta_helix"/>
    <property type="match status" value="1"/>
</dbReference>
<dbReference type="eggNOG" id="COG2931">
    <property type="taxonomic scope" value="Bacteria"/>
</dbReference>
<dbReference type="InterPro" id="IPR012334">
    <property type="entry name" value="Pectin_lyas_fold"/>
</dbReference>
<reference evidence="3 4" key="1">
    <citation type="journal article" date="2011" name="BMC Genomics">
        <title>Comparative genome analysis and genome-guided physiological analysis of Roseobacter litoralis.</title>
        <authorList>
            <person name="Kalhoefer D."/>
            <person name="Thole S."/>
            <person name="Voget S."/>
            <person name="Lehmann R."/>
            <person name="Liesegang H."/>
            <person name="Wollher A."/>
            <person name="Daniel R."/>
            <person name="Simon M."/>
            <person name="Brinkhoff T."/>
        </authorList>
    </citation>
    <scope>NUCLEOTIDE SEQUENCE [LARGE SCALE GENOMIC DNA]</scope>
    <source>
        <strain evidence="4">ATCC 49566 / DSM 6996 / JCM 21268 / NBRC 15278 / OCh 149</strain>
    </source>
</reference>
<name>F7ZK08_ROSLO</name>
<dbReference type="STRING" id="391595.RLO149_c006030"/>
<protein>
    <recommendedName>
        <fullName evidence="2">Right handed beta helix domain-containing protein</fullName>
    </recommendedName>
</protein>
<dbReference type="InterPro" id="IPR006626">
    <property type="entry name" value="PbH1"/>
</dbReference>
<dbReference type="EMBL" id="CP002623">
    <property type="protein sequence ID" value="AEI92631.1"/>
    <property type="molecule type" value="Genomic_DNA"/>
</dbReference>
<dbReference type="KEGG" id="rli:RLO149_c006030"/>
<keyword evidence="4" id="KW-1185">Reference proteome</keyword>